<gene>
    <name evidence="1" type="ORF">EV646_108169</name>
</gene>
<dbReference type="AlphaFoldDB" id="A0A4R2IME5"/>
<organism evidence="1 2">
    <name type="scientific">Kribbella antiqua</name>
    <dbReference type="NCBI Taxonomy" id="2512217"/>
    <lineage>
        <taxon>Bacteria</taxon>
        <taxon>Bacillati</taxon>
        <taxon>Actinomycetota</taxon>
        <taxon>Actinomycetes</taxon>
        <taxon>Propionibacteriales</taxon>
        <taxon>Kribbellaceae</taxon>
        <taxon>Kribbella</taxon>
    </lineage>
</organism>
<proteinExistence type="predicted"/>
<comment type="caution">
    <text evidence="1">The sequence shown here is derived from an EMBL/GenBank/DDBJ whole genome shotgun (WGS) entry which is preliminary data.</text>
</comment>
<sequence length="235" mass="25604">MTVSGEGTVDIDAPSSPTLPDFASLFNRAPLGPAHFTAGVPVPRATMPPIGRNFSSVLRSRTFRFPSGDSDQLMAESSRILHDHLIGRVHPDVGPLSTYLDAIRFASGAPLRSLSEGPSQAPPKPADVVVSGMEKWEGRVVEVEDDYFTAEITPLSSEGSAVYADFSTELLYPEVVVPGDVVYVTVRTVNHGRGYGVSRTSSVRLRRLGVWTTEEVEQIKARGRQRFEDVADYIE</sequence>
<reference evidence="1 2" key="1">
    <citation type="journal article" date="2015" name="Stand. Genomic Sci.">
        <title>Genomic Encyclopedia of Bacterial and Archaeal Type Strains, Phase III: the genomes of soil and plant-associated and newly described type strains.</title>
        <authorList>
            <person name="Whitman W.B."/>
            <person name="Woyke T."/>
            <person name="Klenk H.P."/>
            <person name="Zhou Y."/>
            <person name="Lilburn T.G."/>
            <person name="Beck B.J."/>
            <person name="De Vos P."/>
            <person name="Vandamme P."/>
            <person name="Eisen J.A."/>
            <person name="Garrity G."/>
            <person name="Hugenholtz P."/>
            <person name="Kyrpides N.C."/>
        </authorList>
    </citation>
    <scope>NUCLEOTIDE SEQUENCE [LARGE SCALE GENOMIC DNA]</scope>
    <source>
        <strain evidence="1 2">VKM Ac-2541</strain>
    </source>
</reference>
<evidence type="ECO:0000313" key="2">
    <source>
        <dbReference type="Proteomes" id="UP000295573"/>
    </source>
</evidence>
<protein>
    <submittedName>
        <fullName evidence="1">Uncharacterized protein</fullName>
    </submittedName>
</protein>
<evidence type="ECO:0000313" key="1">
    <source>
        <dbReference type="EMBL" id="TCO45546.1"/>
    </source>
</evidence>
<dbReference type="Proteomes" id="UP000295573">
    <property type="component" value="Unassembled WGS sequence"/>
</dbReference>
<dbReference type="EMBL" id="SLWR01000008">
    <property type="protein sequence ID" value="TCO45546.1"/>
    <property type="molecule type" value="Genomic_DNA"/>
</dbReference>
<accession>A0A4R2IME5</accession>
<name>A0A4R2IME5_9ACTN</name>
<keyword evidence="2" id="KW-1185">Reference proteome</keyword>